<comment type="subcellular location">
    <subcellularLocation>
        <location evidence="1">Cytoplasm</location>
    </subcellularLocation>
</comment>
<evidence type="ECO:0000256" key="1">
    <source>
        <dbReference type="ARBA" id="ARBA00004496"/>
    </source>
</evidence>
<keyword evidence="3" id="KW-0963">Cytoplasm</keyword>
<dbReference type="InterPro" id="IPR032914">
    <property type="entry name" value="Vam6/VPS39/TRAP1"/>
</dbReference>
<feature type="domain" description="CNH" evidence="5">
    <location>
        <begin position="22"/>
        <end position="311"/>
    </location>
</feature>
<evidence type="ECO:0000256" key="3">
    <source>
        <dbReference type="ARBA" id="ARBA00022490"/>
    </source>
</evidence>
<dbReference type="GO" id="GO:0015031">
    <property type="term" value="P:protein transport"/>
    <property type="evidence" value="ECO:0007669"/>
    <property type="project" value="UniProtKB-KW"/>
</dbReference>
<accession>A0A284QPM2</accession>
<gene>
    <name evidence="6" type="ORF">ARMOST_01657</name>
</gene>
<dbReference type="Proteomes" id="UP000219338">
    <property type="component" value="Unassembled WGS sequence"/>
</dbReference>
<evidence type="ECO:0000259" key="5">
    <source>
        <dbReference type="PROSITE" id="PS50219"/>
    </source>
</evidence>
<evidence type="ECO:0000256" key="4">
    <source>
        <dbReference type="ARBA" id="ARBA00022927"/>
    </source>
</evidence>
<sequence>MTSAPTNPVDVPPYQIQNLIAGASESGLATSEVRCSEIYVGFANGQLVRFALQADDPNKLESYTVLSRQTLPNDKAVDEIVLLPCISRALILSDNQIHFFTIPSLDVVAIKPIRHVVTFAVDHQHLRRPAASPSTPMHQLDPVEFTVIKRSSLSMYVLREKLLYIKEIPLPGGASLARRTGQSLCIAGKTEYQIVDLENASMFSVIPISQALDPPQFPIKPSITVIDANEFLILSYTGASTLGLFITSNGDPVRGTLEWPQHPESVCYDYPYITSLLPNGTIEVHGIETQSIVQVIPAPVPSSNTEPIQRKKLVPSLQGYLVPSTEKSAKMRAVPVNLLRERIDV</sequence>
<dbReference type="PANTHER" id="PTHR12894">
    <property type="entry name" value="CNH DOMAIN CONTAINING"/>
    <property type="match status" value="1"/>
</dbReference>
<evidence type="ECO:0000313" key="6">
    <source>
        <dbReference type="EMBL" id="SJK98391.1"/>
    </source>
</evidence>
<dbReference type="AlphaFoldDB" id="A0A284QPM2"/>
<dbReference type="GO" id="GO:0034058">
    <property type="term" value="P:endosomal vesicle fusion"/>
    <property type="evidence" value="ECO:0007669"/>
    <property type="project" value="TreeGrafter"/>
</dbReference>
<evidence type="ECO:0000256" key="2">
    <source>
        <dbReference type="ARBA" id="ARBA00022448"/>
    </source>
</evidence>
<dbReference type="STRING" id="47428.A0A284QPM2"/>
<proteinExistence type="predicted"/>
<dbReference type="EMBL" id="FUEG01000001">
    <property type="protein sequence ID" value="SJK98391.1"/>
    <property type="molecule type" value="Genomic_DNA"/>
</dbReference>
<dbReference type="PROSITE" id="PS50219">
    <property type="entry name" value="CNH"/>
    <property type="match status" value="1"/>
</dbReference>
<dbReference type="Pfam" id="PF00780">
    <property type="entry name" value="CNH"/>
    <property type="match status" value="1"/>
</dbReference>
<dbReference type="PANTHER" id="PTHR12894:SF27">
    <property type="entry name" value="TRANSFORMING GROWTH FACTOR-BETA RECEPTOR-ASSOCIATED PROTEIN 1"/>
    <property type="match status" value="1"/>
</dbReference>
<dbReference type="InterPro" id="IPR001180">
    <property type="entry name" value="CNH_dom"/>
</dbReference>
<keyword evidence="2" id="KW-0813">Transport</keyword>
<dbReference type="GO" id="GO:0005737">
    <property type="term" value="C:cytoplasm"/>
    <property type="evidence" value="ECO:0007669"/>
    <property type="project" value="UniProtKB-SubCell"/>
</dbReference>
<dbReference type="OrthoDB" id="5325112at2759"/>
<dbReference type="OMA" id="PVDVPPY"/>
<reference evidence="7" key="1">
    <citation type="journal article" date="2017" name="Nat. Ecol. Evol.">
        <title>Genome expansion and lineage-specific genetic innovations in the forest pathogenic fungi Armillaria.</title>
        <authorList>
            <person name="Sipos G."/>
            <person name="Prasanna A.N."/>
            <person name="Walter M.C."/>
            <person name="O'Connor E."/>
            <person name="Balint B."/>
            <person name="Krizsan K."/>
            <person name="Kiss B."/>
            <person name="Hess J."/>
            <person name="Varga T."/>
            <person name="Slot J."/>
            <person name="Riley R."/>
            <person name="Boka B."/>
            <person name="Rigling D."/>
            <person name="Barry K."/>
            <person name="Lee J."/>
            <person name="Mihaltcheva S."/>
            <person name="LaButti K."/>
            <person name="Lipzen A."/>
            <person name="Waldron R."/>
            <person name="Moloney N.M."/>
            <person name="Sperisen C."/>
            <person name="Kredics L."/>
            <person name="Vagvoelgyi C."/>
            <person name="Patrignani A."/>
            <person name="Fitzpatrick D."/>
            <person name="Nagy I."/>
            <person name="Doyle S."/>
            <person name="Anderson J.B."/>
            <person name="Grigoriev I.V."/>
            <person name="Gueldener U."/>
            <person name="Muensterkoetter M."/>
            <person name="Nagy L.G."/>
        </authorList>
    </citation>
    <scope>NUCLEOTIDE SEQUENCE [LARGE SCALE GENOMIC DNA]</scope>
    <source>
        <strain evidence="7">C18/9</strain>
    </source>
</reference>
<evidence type="ECO:0000313" key="7">
    <source>
        <dbReference type="Proteomes" id="UP000219338"/>
    </source>
</evidence>
<protein>
    <recommendedName>
        <fullName evidence="5">CNH domain-containing protein</fullName>
    </recommendedName>
</protein>
<organism evidence="6 7">
    <name type="scientific">Armillaria ostoyae</name>
    <name type="common">Armillaria root rot fungus</name>
    <dbReference type="NCBI Taxonomy" id="47428"/>
    <lineage>
        <taxon>Eukaryota</taxon>
        <taxon>Fungi</taxon>
        <taxon>Dikarya</taxon>
        <taxon>Basidiomycota</taxon>
        <taxon>Agaricomycotina</taxon>
        <taxon>Agaricomycetes</taxon>
        <taxon>Agaricomycetidae</taxon>
        <taxon>Agaricales</taxon>
        <taxon>Marasmiineae</taxon>
        <taxon>Physalacriaceae</taxon>
        <taxon>Armillaria</taxon>
    </lineage>
</organism>
<name>A0A284QPM2_ARMOS</name>
<dbReference type="GO" id="GO:0016020">
    <property type="term" value="C:membrane"/>
    <property type="evidence" value="ECO:0007669"/>
    <property type="project" value="TreeGrafter"/>
</dbReference>
<keyword evidence="7" id="KW-1185">Reference proteome</keyword>
<dbReference type="GO" id="GO:0006914">
    <property type="term" value="P:autophagy"/>
    <property type="evidence" value="ECO:0007669"/>
    <property type="project" value="TreeGrafter"/>
</dbReference>
<keyword evidence="4" id="KW-0653">Protein transport</keyword>